<organism evidence="1 2">
    <name type="scientific">Neurospora intermedia</name>
    <dbReference type="NCBI Taxonomy" id="5142"/>
    <lineage>
        <taxon>Eukaryota</taxon>
        <taxon>Fungi</taxon>
        <taxon>Dikarya</taxon>
        <taxon>Ascomycota</taxon>
        <taxon>Pezizomycotina</taxon>
        <taxon>Sordariomycetes</taxon>
        <taxon>Sordariomycetidae</taxon>
        <taxon>Sordariales</taxon>
        <taxon>Sordariaceae</taxon>
        <taxon>Neurospora</taxon>
    </lineage>
</organism>
<name>A0ABR3DTX5_NEUIN</name>
<protein>
    <submittedName>
        <fullName evidence="1">Uncharacterized protein</fullName>
    </submittedName>
</protein>
<keyword evidence="2" id="KW-1185">Reference proteome</keyword>
<reference evidence="1 2" key="1">
    <citation type="submission" date="2023-09" db="EMBL/GenBank/DDBJ databases">
        <title>Multi-omics analysis of a traditional fermented food reveals byproduct-associated fungal strains for waste-to-food upcycling.</title>
        <authorList>
            <consortium name="Lawrence Berkeley National Laboratory"/>
            <person name="Rekdal V.M."/>
            <person name="Villalobos-Escobedo J.M."/>
            <person name="Rodriguez-Valeron N."/>
            <person name="Garcia M.O."/>
            <person name="Vasquez D.P."/>
            <person name="Damayanti I."/>
            <person name="Sorensen P.M."/>
            <person name="Baidoo E.E."/>
            <person name="De Carvalho A.C."/>
            <person name="Riley R."/>
            <person name="Lipzen A."/>
            <person name="He G."/>
            <person name="Yan M."/>
            <person name="Haridas S."/>
            <person name="Daum C."/>
            <person name="Yoshinaga Y."/>
            <person name="Ng V."/>
            <person name="Grigoriev I.V."/>
            <person name="Munk R."/>
            <person name="Nuraida L."/>
            <person name="Wijaya C.H."/>
            <person name="Morales P.-C."/>
            <person name="Keasling J.D."/>
        </authorList>
    </citation>
    <scope>NUCLEOTIDE SEQUENCE [LARGE SCALE GENOMIC DNA]</scope>
    <source>
        <strain evidence="1 2">FGSC 2613</strain>
    </source>
</reference>
<sequence length="85" mass="9461">MARDILALMKWKRGQVSILASSTCARGYILAHCVVLWAVIVGEIFHPFATNVQKYVYRNHTPAIFCTLVSYLPCLPAYGCTSACH</sequence>
<comment type="caution">
    <text evidence="1">The sequence shown here is derived from an EMBL/GenBank/DDBJ whole genome shotgun (WGS) entry which is preliminary data.</text>
</comment>
<accession>A0ABR3DTX5</accession>
<evidence type="ECO:0000313" key="1">
    <source>
        <dbReference type="EMBL" id="KAL0476135.1"/>
    </source>
</evidence>
<dbReference type="Proteomes" id="UP001451303">
    <property type="component" value="Unassembled WGS sequence"/>
</dbReference>
<dbReference type="EMBL" id="JAVLET010000001">
    <property type="protein sequence ID" value="KAL0476135.1"/>
    <property type="molecule type" value="Genomic_DNA"/>
</dbReference>
<proteinExistence type="predicted"/>
<gene>
    <name evidence="1" type="ORF">QR685DRAFT_70309</name>
</gene>
<evidence type="ECO:0000313" key="2">
    <source>
        <dbReference type="Proteomes" id="UP001451303"/>
    </source>
</evidence>